<dbReference type="EMBL" id="JAAFZH010000002">
    <property type="protein sequence ID" value="NDU94540.1"/>
    <property type="molecule type" value="Genomic_DNA"/>
</dbReference>
<feature type="transmembrane region" description="Helical" evidence="1">
    <location>
        <begin position="49"/>
        <end position="69"/>
    </location>
</feature>
<feature type="transmembrane region" description="Helical" evidence="1">
    <location>
        <begin position="114"/>
        <end position="132"/>
    </location>
</feature>
<proteinExistence type="predicted"/>
<feature type="transmembrane region" description="Helical" evidence="1">
    <location>
        <begin position="138"/>
        <end position="156"/>
    </location>
</feature>
<feature type="transmembrane region" description="Helical" evidence="1">
    <location>
        <begin position="161"/>
        <end position="180"/>
    </location>
</feature>
<feature type="transmembrane region" description="Helical" evidence="1">
    <location>
        <begin position="223"/>
        <end position="241"/>
    </location>
</feature>
<feature type="transmembrane region" description="Helical" evidence="1">
    <location>
        <begin position="81"/>
        <end position="102"/>
    </location>
</feature>
<name>A0A6L9L2D2_9BACT</name>
<keyword evidence="3" id="KW-1185">Reference proteome</keyword>
<feature type="transmembrane region" description="Helical" evidence="1">
    <location>
        <begin position="289"/>
        <end position="306"/>
    </location>
</feature>
<accession>A0A6L9L2D2</accession>
<sequence length="395" mass="43979">MKAYNEQWIYNREIVNQAERWHKKQLLTSEQMQAVRQHYPVEFRQTNGFIEIGLFLFTTVAILACYLLPSSIYSALFSDDITYGIFNCLFGLGTGLIGRLLIQRRSFYRNGVDNAFVVMQTGFVVFGLNQFLPNGLSVATHCLFTLPFLLLVLWYYGDTLIAFFAIAALYTFIFDGLLEFSWGKDALPFVMMAVSGILYVITRNPNIILSQSVLRSAYYTDPLNLAQWLSLIVLAASGNYFVVRELNGLLTKPHPAEAPEISLAILFWLLTFVIPVLYLWQGIQKKDRMLIILGILGLIAAFITFHEYKALVPLNVALTIGGVVLVGLAITGIQYLRKPKNGFTDAPDDDSPDEFFLTSEMLTTIQAAAGASHAPKHDVKFGGGDFGGGGSAGKY</sequence>
<comment type="caution">
    <text evidence="2">The sequence shown here is derived from an EMBL/GenBank/DDBJ whole genome shotgun (WGS) entry which is preliminary data.</text>
</comment>
<feature type="transmembrane region" description="Helical" evidence="1">
    <location>
        <begin position="261"/>
        <end position="280"/>
    </location>
</feature>
<protein>
    <recommendedName>
        <fullName evidence="4">DUF2157 domain-containing protein</fullName>
    </recommendedName>
</protein>
<evidence type="ECO:0000256" key="1">
    <source>
        <dbReference type="SAM" id="Phobius"/>
    </source>
</evidence>
<dbReference type="AlphaFoldDB" id="A0A6L9L2D2"/>
<gene>
    <name evidence="2" type="ORF">GK108_06610</name>
</gene>
<reference evidence="2 3" key="1">
    <citation type="submission" date="2020-02" db="EMBL/GenBank/DDBJ databases">
        <title>Draft genome sequence of two Spirosoma agri KCTC 52727 and Spirosoma terrae KCTC 52035.</title>
        <authorList>
            <person name="Rojas J."/>
            <person name="Ambika Manirajan B."/>
            <person name="Suarez C."/>
            <person name="Ratering S."/>
            <person name="Schnell S."/>
        </authorList>
    </citation>
    <scope>NUCLEOTIDE SEQUENCE [LARGE SCALE GENOMIC DNA]</scope>
    <source>
        <strain evidence="2 3">KCTC 52035</strain>
    </source>
</reference>
<feature type="transmembrane region" description="Helical" evidence="1">
    <location>
        <begin position="186"/>
        <end position="202"/>
    </location>
</feature>
<dbReference type="RefSeq" id="WP_163944697.1">
    <property type="nucleotide sequence ID" value="NZ_JAAFZH010000002.1"/>
</dbReference>
<keyword evidence="1" id="KW-0812">Transmembrane</keyword>
<evidence type="ECO:0000313" key="3">
    <source>
        <dbReference type="Proteomes" id="UP000474175"/>
    </source>
</evidence>
<organism evidence="2 3">
    <name type="scientific">Spirosoma terrae</name>
    <dbReference type="NCBI Taxonomy" id="1968276"/>
    <lineage>
        <taxon>Bacteria</taxon>
        <taxon>Pseudomonadati</taxon>
        <taxon>Bacteroidota</taxon>
        <taxon>Cytophagia</taxon>
        <taxon>Cytophagales</taxon>
        <taxon>Cytophagaceae</taxon>
        <taxon>Spirosoma</taxon>
    </lineage>
</organism>
<evidence type="ECO:0000313" key="2">
    <source>
        <dbReference type="EMBL" id="NDU94540.1"/>
    </source>
</evidence>
<feature type="transmembrane region" description="Helical" evidence="1">
    <location>
        <begin position="312"/>
        <end position="333"/>
    </location>
</feature>
<keyword evidence="1" id="KW-0472">Membrane</keyword>
<keyword evidence="1" id="KW-1133">Transmembrane helix</keyword>
<evidence type="ECO:0008006" key="4">
    <source>
        <dbReference type="Google" id="ProtNLM"/>
    </source>
</evidence>
<dbReference type="Proteomes" id="UP000474175">
    <property type="component" value="Unassembled WGS sequence"/>
</dbReference>